<dbReference type="Proteomes" id="UP000635885">
    <property type="component" value="Unassembled WGS sequence"/>
</dbReference>
<protein>
    <recommendedName>
        <fullName evidence="4">TerB family tellurite resistance protein</fullName>
    </recommendedName>
</protein>
<accession>A0ABQ1LZC4</accession>
<comment type="caution">
    <text evidence="2">The sequence shown here is derived from an EMBL/GenBank/DDBJ whole genome shotgun (WGS) entry which is preliminary data.</text>
</comment>
<feature type="chain" id="PRO_5046105111" description="TerB family tellurite resistance protein" evidence="1">
    <location>
        <begin position="24"/>
        <end position="209"/>
    </location>
</feature>
<evidence type="ECO:0000313" key="2">
    <source>
        <dbReference type="EMBL" id="GGC32239.1"/>
    </source>
</evidence>
<keyword evidence="1" id="KW-0732">Signal</keyword>
<evidence type="ECO:0000313" key="3">
    <source>
        <dbReference type="Proteomes" id="UP000635885"/>
    </source>
</evidence>
<gene>
    <name evidence="2" type="ORF">GCM10010993_09050</name>
</gene>
<proteinExistence type="predicted"/>
<feature type="signal peptide" evidence="1">
    <location>
        <begin position="1"/>
        <end position="23"/>
    </location>
</feature>
<name>A0ABQ1LZC4_9BACT</name>
<reference evidence="3" key="1">
    <citation type="journal article" date="2019" name="Int. J. Syst. Evol. Microbiol.">
        <title>The Global Catalogue of Microorganisms (GCM) 10K type strain sequencing project: providing services to taxonomists for standard genome sequencing and annotation.</title>
        <authorList>
            <consortium name="The Broad Institute Genomics Platform"/>
            <consortium name="The Broad Institute Genome Sequencing Center for Infectious Disease"/>
            <person name="Wu L."/>
            <person name="Ma J."/>
        </authorList>
    </citation>
    <scope>NUCLEOTIDE SEQUENCE [LARGE SCALE GENOMIC DNA]</scope>
    <source>
        <strain evidence="3">CGMCC 1.12479</strain>
    </source>
</reference>
<keyword evidence="3" id="KW-1185">Reference proteome</keyword>
<evidence type="ECO:0000256" key="1">
    <source>
        <dbReference type="SAM" id="SignalP"/>
    </source>
</evidence>
<organism evidence="2 3">
    <name type="scientific">Belliella aquatica</name>
    <dbReference type="NCBI Taxonomy" id="1323734"/>
    <lineage>
        <taxon>Bacteria</taxon>
        <taxon>Pseudomonadati</taxon>
        <taxon>Bacteroidota</taxon>
        <taxon>Cytophagia</taxon>
        <taxon>Cytophagales</taxon>
        <taxon>Cyclobacteriaceae</taxon>
        <taxon>Belliella</taxon>
    </lineage>
</organism>
<sequence length="209" mass="24309">MKSYTYAILLLFFLTLNSSKSKAQEQEVVQLLLNVEKLEQFRGIYSNMLNGYQILTRGYNGIRDLSQGNFSLHKVFMDGLSEVNPNISNYRRVGEIIRFQAFILQTYRAAYNSFRNAGVYRMEELDYLMAVYQNLFKLSLRNLDEVIMIITSGSLTMSDEQRLKAIDRIHSESDSMFKFLISFNNNVKALGLMRQKDKNSMATLEEINR</sequence>
<evidence type="ECO:0008006" key="4">
    <source>
        <dbReference type="Google" id="ProtNLM"/>
    </source>
</evidence>
<dbReference type="EMBL" id="BMFD01000002">
    <property type="protein sequence ID" value="GGC32239.1"/>
    <property type="molecule type" value="Genomic_DNA"/>
</dbReference>
<dbReference type="RefSeq" id="WP_229744228.1">
    <property type="nucleotide sequence ID" value="NZ_BMFD01000002.1"/>
</dbReference>